<dbReference type="AlphaFoldDB" id="A0A7D9LE55"/>
<proteinExistence type="predicted"/>
<gene>
    <name evidence="1" type="ORF">PACLA_8A053332</name>
</gene>
<dbReference type="Proteomes" id="UP001152795">
    <property type="component" value="Unassembled WGS sequence"/>
</dbReference>
<name>A0A7D9LE55_PARCT</name>
<evidence type="ECO:0000313" key="1">
    <source>
        <dbReference type="EMBL" id="CAB4031022.1"/>
    </source>
</evidence>
<dbReference type="EMBL" id="CACRXK020017298">
    <property type="protein sequence ID" value="CAB4031022.1"/>
    <property type="molecule type" value="Genomic_DNA"/>
</dbReference>
<reference evidence="1" key="1">
    <citation type="submission" date="2020-04" db="EMBL/GenBank/DDBJ databases">
        <authorList>
            <person name="Alioto T."/>
            <person name="Alioto T."/>
            <person name="Gomez Garrido J."/>
        </authorList>
    </citation>
    <scope>NUCLEOTIDE SEQUENCE</scope>
    <source>
        <strain evidence="1">A484AB</strain>
    </source>
</reference>
<sequence length="205" mass="24399">MEKYLIPNVKSDRLKFFNSITEETYKAAYVSKQSRFQAYLNGQRKFQWEISSDIEKIGKNVGSYKEGTIPKENLNCLRYREFPTDVKVEDVSKCQRALHHVKGTFNEIEKIKEKLNNRKRELFDADVLPKSWASSEISFVETSLTKIDRMLKDTEKLAMDLEHVMHQLHKRFDNSCVETSERKRKARRIIEQRYKTKRKKQILSE</sequence>
<keyword evidence="2" id="KW-1185">Reference proteome</keyword>
<comment type="caution">
    <text evidence="1">The sequence shown here is derived from an EMBL/GenBank/DDBJ whole genome shotgun (WGS) entry which is preliminary data.</text>
</comment>
<accession>A0A7D9LE55</accession>
<organism evidence="1 2">
    <name type="scientific">Paramuricea clavata</name>
    <name type="common">Red gorgonian</name>
    <name type="synonym">Violescent sea-whip</name>
    <dbReference type="NCBI Taxonomy" id="317549"/>
    <lineage>
        <taxon>Eukaryota</taxon>
        <taxon>Metazoa</taxon>
        <taxon>Cnidaria</taxon>
        <taxon>Anthozoa</taxon>
        <taxon>Octocorallia</taxon>
        <taxon>Malacalcyonacea</taxon>
        <taxon>Plexauridae</taxon>
        <taxon>Paramuricea</taxon>
    </lineage>
</organism>
<dbReference type="OrthoDB" id="10501264at2759"/>
<protein>
    <submittedName>
        <fullName evidence="1">Uncharacterized protein</fullName>
    </submittedName>
</protein>
<evidence type="ECO:0000313" key="2">
    <source>
        <dbReference type="Proteomes" id="UP001152795"/>
    </source>
</evidence>